<protein>
    <submittedName>
        <fullName evidence="1">Phage baseplate upper protein</fullName>
    </submittedName>
</protein>
<proteinExistence type="predicted"/>
<feature type="non-terminal residue" evidence="1">
    <location>
        <position position="352"/>
    </location>
</feature>
<evidence type="ECO:0000313" key="2">
    <source>
        <dbReference type="Proteomes" id="UP000732527"/>
    </source>
</evidence>
<dbReference type="AlphaFoldDB" id="A0A921EIP4"/>
<evidence type="ECO:0000313" key="1">
    <source>
        <dbReference type="EMBL" id="HJE49228.1"/>
    </source>
</evidence>
<comment type="caution">
    <text evidence="1">The sequence shown here is derived from an EMBL/GenBank/DDBJ whole genome shotgun (WGS) entry which is preliminary data.</text>
</comment>
<organism evidence="1 2">
    <name type="scientific">Lactobacillus johnsonii</name>
    <dbReference type="NCBI Taxonomy" id="33959"/>
    <lineage>
        <taxon>Bacteria</taxon>
        <taxon>Bacillati</taxon>
        <taxon>Bacillota</taxon>
        <taxon>Bacilli</taxon>
        <taxon>Lactobacillales</taxon>
        <taxon>Lactobacillaceae</taxon>
        <taxon>Lactobacillus</taxon>
    </lineage>
</organism>
<accession>A0A921EIP4</accession>
<reference evidence="1" key="2">
    <citation type="submission" date="2021-09" db="EMBL/GenBank/DDBJ databases">
        <authorList>
            <person name="Gilroy R."/>
        </authorList>
    </citation>
    <scope>NUCLEOTIDE SEQUENCE</scope>
    <source>
        <strain evidence="1">CHK192-2623</strain>
    </source>
</reference>
<reference evidence="1" key="1">
    <citation type="journal article" date="2021" name="PeerJ">
        <title>Extensive microbial diversity within the chicken gut microbiome revealed by metagenomics and culture.</title>
        <authorList>
            <person name="Gilroy R."/>
            <person name="Ravi A."/>
            <person name="Getino M."/>
            <person name="Pursley I."/>
            <person name="Horton D.L."/>
            <person name="Alikhan N.F."/>
            <person name="Baker D."/>
            <person name="Gharbi K."/>
            <person name="Hall N."/>
            <person name="Watson M."/>
            <person name="Adriaenssens E.M."/>
            <person name="Foster-Nyarko E."/>
            <person name="Jarju S."/>
            <person name="Secka A."/>
            <person name="Antonio M."/>
            <person name="Oren A."/>
            <person name="Chaudhuri R.R."/>
            <person name="La Ragione R."/>
            <person name="Hildebrand F."/>
            <person name="Pallen M.J."/>
        </authorList>
    </citation>
    <scope>NUCLEOTIDE SEQUENCE</scope>
    <source>
        <strain evidence="1">CHK192-2623</strain>
    </source>
</reference>
<name>A0A921EIP4_LACJH</name>
<gene>
    <name evidence="1" type="ORF">K8V69_03475</name>
</gene>
<sequence>MVLKPNAVVDIAKQGLQLQNLTGMWNARVLDGFTPFVVQFKENGLPVNLTDLNAFIEGDIGEGHYDSATDDIVMTGTPKSVRYTDDGSGNTNMGIVVFRLPPQFFIQTGIFKGFIGLQSSTGIRSTSNDVWFKVLGNSYTMGISCKYFISDFQKALDQADGKITQALNDLYNKYNQKAGQAESNLDNFLSTLKNEQKAADDLSMLIKQTNDYINTHNVVTRNEYDKLANEIVTKLGQINVTPNYYKNYDDMVANNPNGTENLCVTADTEHKWLYVNKQWLDLGNFSYAAIDPQLKMAMLTPNTSNVLPNSDFKLDDYWSAASSDGKEYTLENVIERFKSYNGSYYFKVFGDS</sequence>
<dbReference type="EMBL" id="DYYQ01000017">
    <property type="protein sequence ID" value="HJE49228.1"/>
    <property type="molecule type" value="Genomic_DNA"/>
</dbReference>
<dbReference type="Proteomes" id="UP000732527">
    <property type="component" value="Unassembled WGS sequence"/>
</dbReference>